<gene>
    <name evidence="8" type="ORF">C0Z10_09600</name>
</gene>
<reference evidence="9" key="1">
    <citation type="submission" date="2017-12" db="EMBL/GenBank/DDBJ databases">
        <title>Whole genome sequencing of Acidipropionibacterium jensenii strains JS279 and JS280.</title>
        <authorList>
            <person name="Deptula P."/>
            <person name="Laine P."/>
            <person name="Smolander O.-P."/>
            <person name="Paulin L."/>
            <person name="Auvinen P."/>
            <person name="Varmanen P."/>
        </authorList>
    </citation>
    <scope>NUCLEOTIDE SEQUENCE [LARGE SCALE GENOMIC DNA]</scope>
    <source>
        <strain evidence="9">JS280</strain>
    </source>
</reference>
<dbReference type="AlphaFoldDB" id="A0A3Q9ULN1"/>
<dbReference type="PANTHER" id="PTHR30055:SF151">
    <property type="entry name" value="TRANSCRIPTIONAL REGULATORY PROTEIN"/>
    <property type="match status" value="1"/>
</dbReference>
<dbReference type="KEGG" id="aji:C0Z10_09600"/>
<feature type="domain" description="HTH tetR-type" evidence="7">
    <location>
        <begin position="2"/>
        <end position="62"/>
    </location>
</feature>
<keyword evidence="2" id="KW-0805">Transcription regulation</keyword>
<keyword evidence="1" id="KW-0678">Repressor</keyword>
<dbReference type="EMBL" id="CP025570">
    <property type="protein sequence ID" value="AZZ39966.1"/>
    <property type="molecule type" value="Genomic_DNA"/>
</dbReference>
<protein>
    <submittedName>
        <fullName evidence="8">TetR family transcriptional regulator</fullName>
    </submittedName>
</protein>
<dbReference type="InterPro" id="IPR050109">
    <property type="entry name" value="HTH-type_TetR-like_transc_reg"/>
</dbReference>
<dbReference type="PRINTS" id="PR00400">
    <property type="entry name" value="TETREPRESSOR"/>
</dbReference>
<keyword evidence="4" id="KW-0804">Transcription</keyword>
<sequence length="221" mass="24106">MSLNRQDVVRAAVDVLDHYGLEDLTMRRLAGLLGVKAGALYWHVTNKQTLLALVSDEILREPDGEHRVGTGVDVRDGNHGDALGESGGSRDELADTVRRWAGLFRAALLRHRDGAEVVASTMPVGLGTVDPAAEVSTLLERYGFSGHQRRYSSRALVHFILGHVIEEQTRSQLHELGVVDQFDRRAEEEDFADGLELLVTGLRGVTTGGAEDSSQVENADI</sequence>
<dbReference type="InterPro" id="IPR001647">
    <property type="entry name" value="HTH_TetR"/>
</dbReference>
<evidence type="ECO:0000313" key="8">
    <source>
        <dbReference type="EMBL" id="AZZ39966.1"/>
    </source>
</evidence>
<evidence type="ECO:0000256" key="1">
    <source>
        <dbReference type="ARBA" id="ARBA00022491"/>
    </source>
</evidence>
<evidence type="ECO:0000259" key="7">
    <source>
        <dbReference type="PROSITE" id="PS50977"/>
    </source>
</evidence>
<dbReference type="Gene3D" id="1.10.10.60">
    <property type="entry name" value="Homeodomain-like"/>
    <property type="match status" value="1"/>
</dbReference>
<dbReference type="SUPFAM" id="SSF46689">
    <property type="entry name" value="Homeodomain-like"/>
    <property type="match status" value="1"/>
</dbReference>
<dbReference type="Gene3D" id="1.10.357.10">
    <property type="entry name" value="Tetracycline Repressor, domain 2"/>
    <property type="match status" value="1"/>
</dbReference>
<evidence type="ECO:0000256" key="3">
    <source>
        <dbReference type="ARBA" id="ARBA00023125"/>
    </source>
</evidence>
<keyword evidence="3 5" id="KW-0238">DNA-binding</keyword>
<dbReference type="PANTHER" id="PTHR30055">
    <property type="entry name" value="HTH-TYPE TRANSCRIPTIONAL REGULATOR RUTR"/>
    <property type="match status" value="1"/>
</dbReference>
<evidence type="ECO:0000256" key="2">
    <source>
        <dbReference type="ARBA" id="ARBA00023015"/>
    </source>
</evidence>
<dbReference type="Pfam" id="PF02909">
    <property type="entry name" value="TetR_C_1"/>
    <property type="match status" value="1"/>
</dbReference>
<accession>A0A3Q9ULN1</accession>
<dbReference type="SUPFAM" id="SSF48498">
    <property type="entry name" value="Tetracyclin repressor-like, C-terminal domain"/>
    <property type="match status" value="1"/>
</dbReference>
<dbReference type="InterPro" id="IPR009057">
    <property type="entry name" value="Homeodomain-like_sf"/>
</dbReference>
<dbReference type="GO" id="GO:0003700">
    <property type="term" value="F:DNA-binding transcription factor activity"/>
    <property type="evidence" value="ECO:0007669"/>
    <property type="project" value="TreeGrafter"/>
</dbReference>
<evidence type="ECO:0000256" key="6">
    <source>
        <dbReference type="SAM" id="MobiDB-lite"/>
    </source>
</evidence>
<dbReference type="Proteomes" id="UP000285875">
    <property type="component" value="Chromosome"/>
</dbReference>
<dbReference type="GO" id="GO:0045892">
    <property type="term" value="P:negative regulation of DNA-templated transcription"/>
    <property type="evidence" value="ECO:0007669"/>
    <property type="project" value="InterPro"/>
</dbReference>
<dbReference type="PROSITE" id="PS50977">
    <property type="entry name" value="HTH_TETR_2"/>
    <property type="match status" value="1"/>
</dbReference>
<dbReference type="Pfam" id="PF00440">
    <property type="entry name" value="TetR_N"/>
    <property type="match status" value="1"/>
</dbReference>
<evidence type="ECO:0000313" key="9">
    <source>
        <dbReference type="Proteomes" id="UP000285875"/>
    </source>
</evidence>
<evidence type="ECO:0000256" key="5">
    <source>
        <dbReference type="PROSITE-ProRule" id="PRU00335"/>
    </source>
</evidence>
<name>A0A3Q9ULN1_9ACTN</name>
<dbReference type="GO" id="GO:0000976">
    <property type="term" value="F:transcription cis-regulatory region binding"/>
    <property type="evidence" value="ECO:0007669"/>
    <property type="project" value="TreeGrafter"/>
</dbReference>
<dbReference type="GO" id="GO:0046677">
    <property type="term" value="P:response to antibiotic"/>
    <property type="evidence" value="ECO:0007669"/>
    <property type="project" value="InterPro"/>
</dbReference>
<evidence type="ECO:0000256" key="4">
    <source>
        <dbReference type="ARBA" id="ARBA00023163"/>
    </source>
</evidence>
<feature type="compositionally biased region" description="Basic and acidic residues" evidence="6">
    <location>
        <begin position="65"/>
        <end position="79"/>
    </location>
</feature>
<feature type="DNA-binding region" description="H-T-H motif" evidence="5">
    <location>
        <begin position="25"/>
        <end position="44"/>
    </location>
</feature>
<dbReference type="RefSeq" id="WP_097799228.1">
    <property type="nucleotide sequence ID" value="NZ_CP025570.1"/>
</dbReference>
<organism evidence="8 9">
    <name type="scientific">Acidipropionibacterium jensenii</name>
    <dbReference type="NCBI Taxonomy" id="1749"/>
    <lineage>
        <taxon>Bacteria</taxon>
        <taxon>Bacillati</taxon>
        <taxon>Actinomycetota</taxon>
        <taxon>Actinomycetes</taxon>
        <taxon>Propionibacteriales</taxon>
        <taxon>Propionibacteriaceae</taxon>
        <taxon>Acidipropionibacterium</taxon>
    </lineage>
</organism>
<dbReference type="PRINTS" id="PR00455">
    <property type="entry name" value="HTHTETR"/>
</dbReference>
<feature type="region of interest" description="Disordered" evidence="6">
    <location>
        <begin position="65"/>
        <end position="90"/>
    </location>
</feature>
<proteinExistence type="predicted"/>
<dbReference type="InterPro" id="IPR003012">
    <property type="entry name" value="Tet_transcr_reg_TetR"/>
</dbReference>
<dbReference type="InterPro" id="IPR036271">
    <property type="entry name" value="Tet_transcr_reg_TetR-rel_C_sf"/>
</dbReference>
<dbReference type="InterPro" id="IPR004111">
    <property type="entry name" value="Repressor_TetR_C"/>
</dbReference>